<evidence type="ECO:0000313" key="5">
    <source>
        <dbReference type="EMBL" id="ASG65866.1"/>
    </source>
</evidence>
<name>A0ABM6LTI7_9GAMM</name>
<dbReference type="EMBL" id="CP022133">
    <property type="protein sequence ID" value="ASG65866.1"/>
    <property type="molecule type" value="Genomic_DNA"/>
</dbReference>
<reference evidence="5 6" key="1">
    <citation type="submission" date="2017-06" db="EMBL/GenBank/DDBJ databases">
        <title>Complete genome sequence of Idiomarina piscisalsi strain 10PY1A isolated from soil of Soudi Arabia.</title>
        <authorList>
            <person name="Kim M.-C."/>
            <person name="Jung B.K."/>
            <person name="Budiyanto F."/>
            <person name="Nzila A."/>
            <person name="Shin J.-H."/>
        </authorList>
    </citation>
    <scope>NUCLEOTIDE SEQUENCE [LARGE SCALE GENOMIC DNA]</scope>
    <source>
        <strain evidence="5 6">10PY1A</strain>
    </source>
</reference>
<dbReference type="InterPro" id="IPR024457">
    <property type="entry name" value="Putative_integrase_N"/>
</dbReference>
<feature type="region of interest" description="Disordered" evidence="2">
    <location>
        <begin position="241"/>
        <end position="261"/>
    </location>
</feature>
<keyword evidence="1" id="KW-0233">DNA recombination</keyword>
<gene>
    <name evidence="5" type="ORF">CEW91_06815</name>
</gene>
<dbReference type="RefSeq" id="WP_088768263.1">
    <property type="nucleotide sequence ID" value="NZ_CP022133.1"/>
</dbReference>
<evidence type="ECO:0000256" key="2">
    <source>
        <dbReference type="SAM" id="MobiDB-lite"/>
    </source>
</evidence>
<evidence type="ECO:0000259" key="4">
    <source>
        <dbReference type="Pfam" id="PF12835"/>
    </source>
</evidence>
<organism evidence="5 6">
    <name type="scientific">Idiomarina piscisalsi</name>
    <dbReference type="NCBI Taxonomy" id="1096243"/>
    <lineage>
        <taxon>Bacteria</taxon>
        <taxon>Pseudomonadati</taxon>
        <taxon>Pseudomonadota</taxon>
        <taxon>Gammaproteobacteria</taxon>
        <taxon>Alteromonadales</taxon>
        <taxon>Idiomarinaceae</taxon>
        <taxon>Idiomarina</taxon>
    </lineage>
</organism>
<dbReference type="InterPro" id="IPR013762">
    <property type="entry name" value="Integrase-like_cat_sf"/>
</dbReference>
<dbReference type="Pfam" id="PF12834">
    <property type="entry name" value="Phage_int_SAM_2"/>
    <property type="match status" value="1"/>
</dbReference>
<accession>A0ABM6LTI7</accession>
<dbReference type="Pfam" id="PF12835">
    <property type="entry name" value="Integrase_1"/>
    <property type="match status" value="1"/>
</dbReference>
<keyword evidence="6" id="KW-1185">Reference proteome</keyword>
<evidence type="ECO:0000259" key="3">
    <source>
        <dbReference type="Pfam" id="PF12834"/>
    </source>
</evidence>
<dbReference type="Proteomes" id="UP000197717">
    <property type="component" value="Chromosome"/>
</dbReference>
<evidence type="ECO:0000313" key="6">
    <source>
        <dbReference type="Proteomes" id="UP000197717"/>
    </source>
</evidence>
<dbReference type="InterPro" id="IPR024456">
    <property type="entry name" value="Integrase_catalytic_putative"/>
</dbReference>
<feature type="domain" description="Integrase catalytic" evidence="4">
    <location>
        <begin position="124"/>
        <end position="232"/>
    </location>
</feature>
<feature type="domain" description="Putative integrase N-terminal" evidence="3">
    <location>
        <begin position="1"/>
        <end position="91"/>
    </location>
</feature>
<dbReference type="Gene3D" id="1.10.443.10">
    <property type="entry name" value="Intergrase catalytic core"/>
    <property type="match status" value="1"/>
</dbReference>
<sequence>MSKLGYTLNQLIKKQRGGSFATRSASKRILNLVAKELIEKGYKIKSPDQLKPKHIEYLVTKWRQNELSAATIKNRMAELRWLSAQIGKPNIVHRTNDAYSISRRVFVGANKAHNLDMSKLQSIQDIPTRYSLLLQSHFGLRKAECIHFNAAYADKEEHIYLKSTWTKGGKARSVPIKTQGQRDLLNEIKAKFGSKSLIADNRNFKEQMKVYEYETCRVGLNRNHGLRHHYAQNRFEDISGYSCPHRGGKSRREMSPDEKGVDNKFRRQLSRELGHERIQITAMYIGS</sequence>
<dbReference type="InterPro" id="IPR011010">
    <property type="entry name" value="DNA_brk_join_enz"/>
</dbReference>
<evidence type="ECO:0000256" key="1">
    <source>
        <dbReference type="ARBA" id="ARBA00023172"/>
    </source>
</evidence>
<feature type="compositionally biased region" description="Basic and acidic residues" evidence="2">
    <location>
        <begin position="250"/>
        <end position="261"/>
    </location>
</feature>
<protein>
    <submittedName>
        <fullName evidence="5">Integrase</fullName>
    </submittedName>
</protein>
<dbReference type="SUPFAM" id="SSF56349">
    <property type="entry name" value="DNA breaking-rejoining enzymes"/>
    <property type="match status" value="1"/>
</dbReference>
<proteinExistence type="predicted"/>